<accession>A0A2S9EP23</accession>
<proteinExistence type="predicted"/>
<sequence length="182" mass="21126">MSKNLAWVRWWACPWQNAHYDWHTHKGFVETAALSRSHHHQLSRLFGIEPQLPPPPCVAVLQLVLARAWQRDLVLQLVKEIGNPSPDSPLNEEHRLWCQRLTKALAPDPIPVSVEDPLHCLRAWVPPAVWQRLRLSFAYHRVLELEKHPRLSTTHGRSDTVWQAALWRATSTTFNESLPPYL</sequence>
<organism evidence="1 2">
    <name type="scientific">Pseudomonas poae</name>
    <dbReference type="NCBI Taxonomy" id="200451"/>
    <lineage>
        <taxon>Bacteria</taxon>
        <taxon>Pseudomonadati</taxon>
        <taxon>Pseudomonadota</taxon>
        <taxon>Gammaproteobacteria</taxon>
        <taxon>Pseudomonadales</taxon>
        <taxon>Pseudomonadaceae</taxon>
        <taxon>Pseudomonas</taxon>
    </lineage>
</organism>
<evidence type="ECO:0000313" key="2">
    <source>
        <dbReference type="Proteomes" id="UP000238045"/>
    </source>
</evidence>
<dbReference type="Proteomes" id="UP000238045">
    <property type="component" value="Unassembled WGS sequence"/>
</dbReference>
<comment type="caution">
    <text evidence="1">The sequence shown here is derived from an EMBL/GenBank/DDBJ whole genome shotgun (WGS) entry which is preliminary data.</text>
</comment>
<gene>
    <name evidence="1" type="ORF">CQZ99_15185</name>
</gene>
<name>A0A2S9EP23_9PSED</name>
<keyword evidence="2" id="KW-1185">Reference proteome</keyword>
<evidence type="ECO:0000313" key="1">
    <source>
        <dbReference type="EMBL" id="PRC17285.1"/>
    </source>
</evidence>
<reference evidence="1 2" key="1">
    <citation type="submission" date="2017-09" db="EMBL/GenBank/DDBJ databases">
        <title>Genomic, metabolic, and phenotypic characteristics of bacterial isolates from the natural microbiome of the model nematode Caenorhabditis elegans.</title>
        <authorList>
            <person name="Zimmermann J."/>
            <person name="Obeng N."/>
            <person name="Yang W."/>
            <person name="Obeng O."/>
            <person name="Kissoyan K."/>
            <person name="Pees B."/>
            <person name="Dirksen P."/>
            <person name="Hoppner M."/>
            <person name="Franke A."/>
            <person name="Rosenstiel P."/>
            <person name="Leippe M."/>
            <person name="Dierking K."/>
            <person name="Kaleta C."/>
            <person name="Schulenburg H."/>
        </authorList>
    </citation>
    <scope>NUCLEOTIDE SEQUENCE [LARGE SCALE GENOMIC DNA]</scope>
    <source>
        <strain evidence="1 2">MYb117</strain>
    </source>
</reference>
<dbReference type="EMBL" id="PCQL01000014">
    <property type="protein sequence ID" value="PRC17285.1"/>
    <property type="molecule type" value="Genomic_DNA"/>
</dbReference>
<protein>
    <submittedName>
        <fullName evidence="1">Type III secretion protein</fullName>
    </submittedName>
</protein>
<dbReference type="AlphaFoldDB" id="A0A2S9EP23"/>